<dbReference type="PANTHER" id="PTHR46289">
    <property type="entry name" value="52 KDA REPRESSOR OF THE INHIBITOR OF THE PROTEIN KINASE-LIKE PROTEIN-RELATED"/>
    <property type="match status" value="1"/>
</dbReference>
<organism evidence="2 3">
    <name type="scientific">Manduca sexta</name>
    <name type="common">Tobacco hawkmoth</name>
    <name type="synonym">Tobacco hornworm</name>
    <dbReference type="NCBI Taxonomy" id="7130"/>
    <lineage>
        <taxon>Eukaryota</taxon>
        <taxon>Metazoa</taxon>
        <taxon>Ecdysozoa</taxon>
        <taxon>Arthropoda</taxon>
        <taxon>Hexapoda</taxon>
        <taxon>Insecta</taxon>
        <taxon>Pterygota</taxon>
        <taxon>Neoptera</taxon>
        <taxon>Endopterygota</taxon>
        <taxon>Lepidoptera</taxon>
        <taxon>Glossata</taxon>
        <taxon>Ditrysia</taxon>
        <taxon>Bombycoidea</taxon>
        <taxon>Sphingidae</taxon>
        <taxon>Sphinginae</taxon>
        <taxon>Sphingini</taxon>
        <taxon>Manduca</taxon>
    </lineage>
</organism>
<name>A0A921ZEF9_MANSE</name>
<dbReference type="Proteomes" id="UP000791440">
    <property type="component" value="Unassembled WGS sequence"/>
</dbReference>
<sequence>MFYTSFYQFWKRDRIRKRPSRVSEVTQFFEMIQKVYNFFSGSTYRWNILKEHLGLKKVVKSLSQTRWSARADAVSALHEGHKQIKEAFISIAKDTEQAQETREETLSLSRKMEKLEFTILTEIWSSILERIDKTSNYLQGETITLDVATNLFTALDEYIISLRDKFDYFESSAKEKNLESDYKDLSQRTRRRSSRQTFFNGSAQSVQLNGKERFKVETFIPIIDTLGVHLKRRLSSYKNISQRFGLFFHLKTLNSEELRQSCREFAEFYYEDVNEKELEMECLHLTEYLKIQSKNEDSNSILEIYHLLKDNKIEDTLPNVEIALRIFLSMMVTNCSGERSFSKLKRIKNELRSTMLQERLNSL</sequence>
<reference evidence="2" key="1">
    <citation type="journal article" date="2016" name="Insect Biochem. Mol. Biol.">
        <title>Multifaceted biological insights from a draft genome sequence of the tobacco hornworm moth, Manduca sexta.</title>
        <authorList>
            <person name="Kanost M.R."/>
            <person name="Arrese E.L."/>
            <person name="Cao X."/>
            <person name="Chen Y.R."/>
            <person name="Chellapilla S."/>
            <person name="Goldsmith M.R."/>
            <person name="Grosse-Wilde E."/>
            <person name="Heckel D.G."/>
            <person name="Herndon N."/>
            <person name="Jiang H."/>
            <person name="Papanicolaou A."/>
            <person name="Qu J."/>
            <person name="Soulages J.L."/>
            <person name="Vogel H."/>
            <person name="Walters J."/>
            <person name="Waterhouse R.M."/>
            <person name="Ahn S.J."/>
            <person name="Almeida F.C."/>
            <person name="An C."/>
            <person name="Aqrawi P."/>
            <person name="Bretschneider A."/>
            <person name="Bryant W.B."/>
            <person name="Bucks S."/>
            <person name="Chao H."/>
            <person name="Chevignon G."/>
            <person name="Christen J.M."/>
            <person name="Clarke D.F."/>
            <person name="Dittmer N.T."/>
            <person name="Ferguson L.C.F."/>
            <person name="Garavelou S."/>
            <person name="Gordon K.H.J."/>
            <person name="Gunaratna R.T."/>
            <person name="Han Y."/>
            <person name="Hauser F."/>
            <person name="He Y."/>
            <person name="Heidel-Fischer H."/>
            <person name="Hirsh A."/>
            <person name="Hu Y."/>
            <person name="Jiang H."/>
            <person name="Kalra D."/>
            <person name="Klinner C."/>
            <person name="Konig C."/>
            <person name="Kovar C."/>
            <person name="Kroll A.R."/>
            <person name="Kuwar S.S."/>
            <person name="Lee S.L."/>
            <person name="Lehman R."/>
            <person name="Li K."/>
            <person name="Li Z."/>
            <person name="Liang H."/>
            <person name="Lovelace S."/>
            <person name="Lu Z."/>
            <person name="Mansfield J.H."/>
            <person name="McCulloch K.J."/>
            <person name="Mathew T."/>
            <person name="Morton B."/>
            <person name="Muzny D.M."/>
            <person name="Neunemann D."/>
            <person name="Ongeri F."/>
            <person name="Pauchet Y."/>
            <person name="Pu L.L."/>
            <person name="Pyrousis I."/>
            <person name="Rao X.J."/>
            <person name="Redding A."/>
            <person name="Roesel C."/>
            <person name="Sanchez-Gracia A."/>
            <person name="Schaack S."/>
            <person name="Shukla A."/>
            <person name="Tetreau G."/>
            <person name="Wang Y."/>
            <person name="Xiong G.H."/>
            <person name="Traut W."/>
            <person name="Walsh T.K."/>
            <person name="Worley K.C."/>
            <person name="Wu D."/>
            <person name="Wu W."/>
            <person name="Wu Y.Q."/>
            <person name="Zhang X."/>
            <person name="Zou Z."/>
            <person name="Zucker H."/>
            <person name="Briscoe A.D."/>
            <person name="Burmester T."/>
            <person name="Clem R.J."/>
            <person name="Feyereisen R."/>
            <person name="Grimmelikhuijzen C.J.P."/>
            <person name="Hamodrakas S.J."/>
            <person name="Hansson B.S."/>
            <person name="Huguet E."/>
            <person name="Jermiin L.S."/>
            <person name="Lan Q."/>
            <person name="Lehman H.K."/>
            <person name="Lorenzen M."/>
            <person name="Merzendorfer H."/>
            <person name="Michalopoulos I."/>
            <person name="Morton D.B."/>
            <person name="Muthukrishnan S."/>
            <person name="Oakeshott J.G."/>
            <person name="Palmer W."/>
            <person name="Park Y."/>
            <person name="Passarelli A.L."/>
            <person name="Rozas J."/>
            <person name="Schwartz L.M."/>
            <person name="Smith W."/>
            <person name="Southgate A."/>
            <person name="Vilcinskas A."/>
            <person name="Vogt R."/>
            <person name="Wang P."/>
            <person name="Werren J."/>
            <person name="Yu X.Q."/>
            <person name="Zhou J.J."/>
            <person name="Brown S.J."/>
            <person name="Scherer S.E."/>
            <person name="Richards S."/>
            <person name="Blissard G.W."/>
        </authorList>
    </citation>
    <scope>NUCLEOTIDE SEQUENCE</scope>
</reference>
<accession>A0A921ZEF9</accession>
<gene>
    <name evidence="2" type="ORF">O3G_MSEX009659</name>
</gene>
<keyword evidence="3" id="KW-1185">Reference proteome</keyword>
<feature type="domain" description="HAT C-terminal dimerisation" evidence="1">
    <location>
        <begin position="287"/>
        <end position="363"/>
    </location>
</feature>
<dbReference type="InterPro" id="IPR052958">
    <property type="entry name" value="IFN-induced_PKR_regulator"/>
</dbReference>
<reference evidence="2" key="2">
    <citation type="submission" date="2020-12" db="EMBL/GenBank/DDBJ databases">
        <authorList>
            <person name="Kanost M."/>
        </authorList>
    </citation>
    <scope>NUCLEOTIDE SEQUENCE</scope>
</reference>
<protein>
    <recommendedName>
        <fullName evidence="1">HAT C-terminal dimerisation domain-containing protein</fullName>
    </recommendedName>
</protein>
<proteinExistence type="predicted"/>
<dbReference type="EMBL" id="JH668508">
    <property type="protein sequence ID" value="KAG6456299.1"/>
    <property type="molecule type" value="Genomic_DNA"/>
</dbReference>
<dbReference type="AlphaFoldDB" id="A0A921ZEF9"/>
<dbReference type="PANTHER" id="PTHR46289:SF17">
    <property type="entry name" value="HAT C-TERMINAL DIMERISATION DOMAIN-CONTAINING PROTEIN"/>
    <property type="match status" value="1"/>
</dbReference>
<comment type="caution">
    <text evidence="2">The sequence shown here is derived from an EMBL/GenBank/DDBJ whole genome shotgun (WGS) entry which is preliminary data.</text>
</comment>
<dbReference type="InterPro" id="IPR008906">
    <property type="entry name" value="HATC_C_dom"/>
</dbReference>
<evidence type="ECO:0000313" key="3">
    <source>
        <dbReference type="Proteomes" id="UP000791440"/>
    </source>
</evidence>
<evidence type="ECO:0000259" key="1">
    <source>
        <dbReference type="Pfam" id="PF05699"/>
    </source>
</evidence>
<dbReference type="Pfam" id="PF05699">
    <property type="entry name" value="Dimer_Tnp_hAT"/>
    <property type="match status" value="1"/>
</dbReference>
<evidence type="ECO:0000313" key="2">
    <source>
        <dbReference type="EMBL" id="KAG6456299.1"/>
    </source>
</evidence>
<dbReference type="GO" id="GO:0046983">
    <property type="term" value="F:protein dimerization activity"/>
    <property type="evidence" value="ECO:0007669"/>
    <property type="project" value="InterPro"/>
</dbReference>